<dbReference type="Pfam" id="PF00672">
    <property type="entry name" value="HAMP"/>
    <property type="match status" value="1"/>
</dbReference>
<dbReference type="InterPro" id="IPR004358">
    <property type="entry name" value="Sig_transdc_His_kin-like_C"/>
</dbReference>
<comment type="subcellular location">
    <subcellularLocation>
        <location evidence="2">Cell membrane</location>
        <topology evidence="2">Multi-pass membrane protein</topology>
    </subcellularLocation>
</comment>
<keyword evidence="9" id="KW-0067">ATP-binding</keyword>
<feature type="domain" description="Histidine kinase" evidence="11">
    <location>
        <begin position="524"/>
        <end position="734"/>
    </location>
</feature>
<evidence type="ECO:0000256" key="9">
    <source>
        <dbReference type="ARBA" id="ARBA00022840"/>
    </source>
</evidence>
<feature type="transmembrane region" description="Helical" evidence="10">
    <location>
        <begin position="297"/>
        <end position="320"/>
    </location>
</feature>
<keyword evidence="10" id="KW-0472">Membrane</keyword>
<keyword evidence="4" id="KW-1003">Cell membrane</keyword>
<gene>
    <name evidence="14" type="ORF">IFK94_03215</name>
</gene>
<dbReference type="PIRSF" id="PIRSF037532">
    <property type="entry name" value="STHK_NtrY"/>
    <property type="match status" value="1"/>
</dbReference>
<accession>A0A8J7C270</accession>
<dbReference type="InterPro" id="IPR036890">
    <property type="entry name" value="HATPase_C_sf"/>
</dbReference>
<dbReference type="Pfam" id="PF02518">
    <property type="entry name" value="HATPase_c"/>
    <property type="match status" value="1"/>
</dbReference>
<proteinExistence type="predicted"/>
<dbReference type="NCBIfam" id="TIGR00229">
    <property type="entry name" value="sensory_box"/>
    <property type="match status" value="1"/>
</dbReference>
<dbReference type="PRINTS" id="PR00344">
    <property type="entry name" value="BCTRLSENSOR"/>
</dbReference>
<dbReference type="PANTHER" id="PTHR44936:SF10">
    <property type="entry name" value="SENSOR PROTEIN RSTB"/>
    <property type="match status" value="1"/>
</dbReference>
<dbReference type="Gene3D" id="3.30.450.20">
    <property type="entry name" value="PAS domain"/>
    <property type="match status" value="1"/>
</dbReference>
<dbReference type="InterPro" id="IPR017232">
    <property type="entry name" value="NtrY"/>
</dbReference>
<dbReference type="Pfam" id="PF13188">
    <property type="entry name" value="PAS_8"/>
    <property type="match status" value="1"/>
</dbReference>
<dbReference type="PROSITE" id="PS50112">
    <property type="entry name" value="PAS"/>
    <property type="match status" value="1"/>
</dbReference>
<dbReference type="InterPro" id="IPR035965">
    <property type="entry name" value="PAS-like_dom_sf"/>
</dbReference>
<feature type="transmembrane region" description="Helical" evidence="10">
    <location>
        <begin position="7"/>
        <end position="25"/>
    </location>
</feature>
<dbReference type="InterPro" id="IPR003661">
    <property type="entry name" value="HisK_dim/P_dom"/>
</dbReference>
<evidence type="ECO:0000256" key="4">
    <source>
        <dbReference type="ARBA" id="ARBA00022475"/>
    </source>
</evidence>
<dbReference type="PANTHER" id="PTHR44936">
    <property type="entry name" value="SENSOR PROTEIN CREC"/>
    <property type="match status" value="1"/>
</dbReference>
<dbReference type="Proteomes" id="UP000648239">
    <property type="component" value="Unassembled WGS sequence"/>
</dbReference>
<keyword evidence="5" id="KW-0597">Phosphoprotein</keyword>
<dbReference type="GO" id="GO:0005524">
    <property type="term" value="F:ATP binding"/>
    <property type="evidence" value="ECO:0007669"/>
    <property type="project" value="UniProtKB-KW"/>
</dbReference>
<feature type="transmembrane region" description="Helical" evidence="10">
    <location>
        <begin position="88"/>
        <end position="110"/>
    </location>
</feature>
<dbReference type="GO" id="GO:0000155">
    <property type="term" value="F:phosphorelay sensor kinase activity"/>
    <property type="evidence" value="ECO:0007669"/>
    <property type="project" value="InterPro"/>
</dbReference>
<dbReference type="Gene3D" id="1.10.287.130">
    <property type="match status" value="1"/>
</dbReference>
<sequence>MAGARRTLGWVTVSIVLSALVWFMYTVFDRMATEGADSAADRYLLPILSLTIVILALALVGLLIRNLVKLVIDRKRGVLGSRLRTKLVFFLLGFVLFPALMMVYGSGAIIKRTVEAIVRTPVEEITRNASEIVDEWNENLLQQSVRQAGRLAGALGQGVFTELPPQGRTGYLEAWLQDAGMDFALVEETGRREVLGLGDAVELDSPARADLKQSAKALAERGLEEGSTVSEIGFLGGDLLVQASASFRIAEPGGERTGVVTVGLIHSGAATDKMQTIKEHAGTYLLFRLERRELIRLYLMLIGLTLLVTLFLATWIGFYLSKRITGPINEVAAAAREISAGNLGIRVEESTGDEVGVLVDAFNDMAAQLQESREVISRSTADLRTTNRALDERRRYIETLVANLSTAVISLDRKARVTTVNPAVETILGYPLKAGQNIRSSLAGAEFRPLLDMLAQVMDAGGTAGVVARDLEFVRTAGAMTIAIRITALKGWQGEYLGVLIMMEDLTDLQRAQRAAAWREVARRIAHEIKNPLTPIMLSAQRLKKKFLAGSPDLGKILPEATDSIEREVAGLKHLVNEFSRFARMPEVVPQPVDVRELVDSVLALYKAVAGVEWVLEAEPDLGTVALDPQQMRRALVNLLDNAVAAVDGRGRITVRIRRADPGVLVLEVEDSGPGIPAEDRAKLFEPYFSTKPSGTGLGLAVVHRVVTEHRGTIKVKDGESGGARFVVEIPVQAEAGGRG</sequence>
<dbReference type="SMART" id="SM00387">
    <property type="entry name" value="HATPase_c"/>
    <property type="match status" value="1"/>
</dbReference>
<evidence type="ECO:0000313" key="14">
    <source>
        <dbReference type="EMBL" id="MBD3867111.1"/>
    </source>
</evidence>
<dbReference type="EMBL" id="JACXWD010000006">
    <property type="protein sequence ID" value="MBD3867111.1"/>
    <property type="molecule type" value="Genomic_DNA"/>
</dbReference>
<dbReference type="PROSITE" id="PS50885">
    <property type="entry name" value="HAMP"/>
    <property type="match status" value="1"/>
</dbReference>
<keyword evidence="6" id="KW-0808">Transferase</keyword>
<dbReference type="InterPro" id="IPR036097">
    <property type="entry name" value="HisK_dim/P_sf"/>
</dbReference>
<dbReference type="SMART" id="SM00388">
    <property type="entry name" value="HisKA"/>
    <property type="match status" value="1"/>
</dbReference>
<evidence type="ECO:0000256" key="5">
    <source>
        <dbReference type="ARBA" id="ARBA00022553"/>
    </source>
</evidence>
<evidence type="ECO:0000256" key="2">
    <source>
        <dbReference type="ARBA" id="ARBA00004651"/>
    </source>
</evidence>
<dbReference type="Gene3D" id="6.10.340.10">
    <property type="match status" value="1"/>
</dbReference>
<dbReference type="EC" id="2.7.13.3" evidence="3"/>
<feature type="domain" description="PAS" evidence="12">
    <location>
        <begin position="393"/>
        <end position="430"/>
    </location>
</feature>
<dbReference type="InterPro" id="IPR003594">
    <property type="entry name" value="HATPase_dom"/>
</dbReference>
<protein>
    <recommendedName>
        <fullName evidence="3">histidine kinase</fullName>
        <ecNumber evidence="3">2.7.13.3</ecNumber>
    </recommendedName>
</protein>
<dbReference type="SMART" id="SM00304">
    <property type="entry name" value="HAMP"/>
    <property type="match status" value="1"/>
</dbReference>
<evidence type="ECO:0000256" key="10">
    <source>
        <dbReference type="SAM" id="Phobius"/>
    </source>
</evidence>
<comment type="caution">
    <text evidence="14">The sequence shown here is derived from an EMBL/GenBank/DDBJ whole genome shotgun (WGS) entry which is preliminary data.</text>
</comment>
<dbReference type="PROSITE" id="PS50109">
    <property type="entry name" value="HIS_KIN"/>
    <property type="match status" value="1"/>
</dbReference>
<evidence type="ECO:0000256" key="3">
    <source>
        <dbReference type="ARBA" id="ARBA00012438"/>
    </source>
</evidence>
<feature type="transmembrane region" description="Helical" evidence="10">
    <location>
        <begin position="45"/>
        <end position="68"/>
    </location>
</feature>
<keyword evidence="8" id="KW-0418">Kinase</keyword>
<name>A0A8J7C270_9BACT</name>
<dbReference type="CDD" id="cd06225">
    <property type="entry name" value="HAMP"/>
    <property type="match status" value="1"/>
</dbReference>
<dbReference type="Gene3D" id="3.30.565.10">
    <property type="entry name" value="Histidine kinase-like ATPase, C-terminal domain"/>
    <property type="match status" value="1"/>
</dbReference>
<keyword evidence="10" id="KW-0812">Transmembrane</keyword>
<comment type="catalytic activity">
    <reaction evidence="1">
        <text>ATP + protein L-histidine = ADP + protein N-phospho-L-histidine.</text>
        <dbReference type="EC" id="2.7.13.3"/>
    </reaction>
</comment>
<dbReference type="SUPFAM" id="SSF55785">
    <property type="entry name" value="PYP-like sensor domain (PAS domain)"/>
    <property type="match status" value="1"/>
</dbReference>
<dbReference type="InterPro" id="IPR050980">
    <property type="entry name" value="2C_sensor_his_kinase"/>
</dbReference>
<organism evidence="14 15">
    <name type="scientific">Candidatus Polarisedimenticola svalbardensis</name>
    <dbReference type="NCBI Taxonomy" id="2886004"/>
    <lineage>
        <taxon>Bacteria</taxon>
        <taxon>Pseudomonadati</taxon>
        <taxon>Acidobacteriota</taxon>
        <taxon>Candidatus Polarisedimenticolia</taxon>
        <taxon>Candidatus Polarisedimenticolales</taxon>
        <taxon>Candidatus Polarisedimenticolaceae</taxon>
        <taxon>Candidatus Polarisedimenticola</taxon>
    </lineage>
</organism>
<evidence type="ECO:0000259" key="11">
    <source>
        <dbReference type="PROSITE" id="PS50109"/>
    </source>
</evidence>
<evidence type="ECO:0000313" key="15">
    <source>
        <dbReference type="Proteomes" id="UP000648239"/>
    </source>
</evidence>
<dbReference type="AlphaFoldDB" id="A0A8J7C270"/>
<dbReference type="SUPFAM" id="SSF55874">
    <property type="entry name" value="ATPase domain of HSP90 chaperone/DNA topoisomerase II/histidine kinase"/>
    <property type="match status" value="1"/>
</dbReference>
<dbReference type="CDD" id="cd00130">
    <property type="entry name" value="PAS"/>
    <property type="match status" value="1"/>
</dbReference>
<evidence type="ECO:0000256" key="7">
    <source>
        <dbReference type="ARBA" id="ARBA00022741"/>
    </source>
</evidence>
<dbReference type="InterPro" id="IPR003660">
    <property type="entry name" value="HAMP_dom"/>
</dbReference>
<evidence type="ECO:0000259" key="12">
    <source>
        <dbReference type="PROSITE" id="PS50112"/>
    </source>
</evidence>
<dbReference type="GO" id="GO:0004721">
    <property type="term" value="F:phosphoprotein phosphatase activity"/>
    <property type="evidence" value="ECO:0007669"/>
    <property type="project" value="UniProtKB-KW"/>
</dbReference>
<evidence type="ECO:0000256" key="8">
    <source>
        <dbReference type="ARBA" id="ARBA00022777"/>
    </source>
</evidence>
<reference evidence="14 15" key="1">
    <citation type="submission" date="2020-08" db="EMBL/GenBank/DDBJ databases">
        <title>Acidobacteriota in marine sediments use diverse sulfur dissimilation pathways.</title>
        <authorList>
            <person name="Wasmund K."/>
        </authorList>
    </citation>
    <scope>NUCLEOTIDE SEQUENCE [LARGE SCALE GENOMIC DNA]</scope>
    <source>
        <strain evidence="14">MAG AM4</strain>
    </source>
</reference>
<evidence type="ECO:0000259" key="13">
    <source>
        <dbReference type="PROSITE" id="PS50885"/>
    </source>
</evidence>
<dbReference type="GO" id="GO:0005886">
    <property type="term" value="C:plasma membrane"/>
    <property type="evidence" value="ECO:0007669"/>
    <property type="project" value="UniProtKB-SubCell"/>
</dbReference>
<dbReference type="Pfam" id="PF00512">
    <property type="entry name" value="HisKA"/>
    <property type="match status" value="1"/>
</dbReference>
<dbReference type="SUPFAM" id="SSF47384">
    <property type="entry name" value="Homodimeric domain of signal transducing histidine kinase"/>
    <property type="match status" value="1"/>
</dbReference>
<dbReference type="SUPFAM" id="SSF158472">
    <property type="entry name" value="HAMP domain-like"/>
    <property type="match status" value="1"/>
</dbReference>
<keyword evidence="10" id="KW-1133">Transmembrane helix</keyword>
<dbReference type="InterPro" id="IPR005467">
    <property type="entry name" value="His_kinase_dom"/>
</dbReference>
<feature type="domain" description="HAMP" evidence="13">
    <location>
        <begin position="322"/>
        <end position="374"/>
    </location>
</feature>
<dbReference type="CDD" id="cd00082">
    <property type="entry name" value="HisKA"/>
    <property type="match status" value="1"/>
</dbReference>
<evidence type="ECO:0000256" key="6">
    <source>
        <dbReference type="ARBA" id="ARBA00022679"/>
    </source>
</evidence>
<dbReference type="InterPro" id="IPR000014">
    <property type="entry name" value="PAS"/>
</dbReference>
<keyword evidence="7" id="KW-0547">Nucleotide-binding</keyword>
<evidence type="ECO:0000256" key="1">
    <source>
        <dbReference type="ARBA" id="ARBA00000085"/>
    </source>
</evidence>